<feature type="compositionally biased region" description="Basic and acidic residues" evidence="3">
    <location>
        <begin position="248"/>
        <end position="270"/>
    </location>
</feature>
<dbReference type="GeneID" id="94433799"/>
<dbReference type="RefSeq" id="XP_067917436.1">
    <property type="nucleotide sequence ID" value="XM_068070588.1"/>
</dbReference>
<proteinExistence type="inferred from homology"/>
<dbReference type="SMART" id="SM00863">
    <property type="entry name" value="tRNA_SAD"/>
    <property type="match status" value="1"/>
</dbReference>
<dbReference type="SUPFAM" id="SSF55186">
    <property type="entry name" value="ThrRS/AlaRS common domain"/>
    <property type="match status" value="1"/>
</dbReference>
<sequence>MILLAQRNAGGIEAKLTAKRIMSASSSSLAPTSSLPPPTYLLYFLDSYKFTAHAKLLEVRRVPDVECMQKRSENDKKNNHNTQGRSSFFDLVLDQTIFHPQGGGQPSDEGSISHSSSGLVFDVSKTVLDKETGVVLHRGVYRDSSSSSSPSVDPLDTWRVGDEVLLQINVAKRTLHTKLHTAGHLVDLAESQLGFNWLPGKAFHFPEGPYIEYNTGEHSVKITEANRGEISTKLNNTCNDLINNSNHEGNHSVHDKERRDHCDSSMKREDQEEEIEKEEEVGLESAKDSFLPTAVNTRRYVSIGGVGTFCGGTHLRDIKELQQIQIKKISSKKNLVRIHYTVPA</sequence>
<evidence type="ECO:0000256" key="1">
    <source>
        <dbReference type="ARBA" id="ARBA00001947"/>
    </source>
</evidence>
<dbReference type="InterPro" id="IPR012947">
    <property type="entry name" value="tRNA_SAD"/>
</dbReference>
<evidence type="ECO:0000313" key="6">
    <source>
        <dbReference type="Proteomes" id="UP000221165"/>
    </source>
</evidence>
<feature type="region of interest" description="Disordered" evidence="3">
    <location>
        <begin position="244"/>
        <end position="284"/>
    </location>
</feature>
<evidence type="ECO:0000256" key="2">
    <source>
        <dbReference type="ARBA" id="ARBA00008429"/>
    </source>
</evidence>
<comment type="similarity">
    <text evidence="2">Belongs to the class-II aminoacyl-tRNA synthetase family. Alax-L subfamily.</text>
</comment>
<gene>
    <name evidence="5" type="ORF">CSUI_010485</name>
</gene>
<keyword evidence="5" id="KW-0436">Ligase</keyword>
<dbReference type="VEuPathDB" id="ToxoDB:CSUI_010485"/>
<dbReference type="SUPFAM" id="SSF50447">
    <property type="entry name" value="Translation proteins"/>
    <property type="match status" value="1"/>
</dbReference>
<dbReference type="InterPro" id="IPR051335">
    <property type="entry name" value="Alanyl-tRNA_Editing_Enzymes"/>
</dbReference>
<dbReference type="OrthoDB" id="288942at2759"/>
<dbReference type="InterPro" id="IPR009000">
    <property type="entry name" value="Transl_B-barrel_sf"/>
</dbReference>
<dbReference type="GO" id="GO:0004812">
    <property type="term" value="F:aminoacyl-tRNA ligase activity"/>
    <property type="evidence" value="ECO:0007669"/>
    <property type="project" value="InterPro"/>
</dbReference>
<reference evidence="5 6" key="1">
    <citation type="journal article" date="2017" name="Int. J. Parasitol.">
        <title>The genome of the protozoan parasite Cystoisospora suis and a reverse vaccinology approach to identify vaccine candidates.</title>
        <authorList>
            <person name="Palmieri N."/>
            <person name="Shrestha A."/>
            <person name="Ruttkowski B."/>
            <person name="Beck T."/>
            <person name="Vogl C."/>
            <person name="Tomley F."/>
            <person name="Blake D.P."/>
            <person name="Joachim A."/>
        </authorList>
    </citation>
    <scope>NUCLEOTIDE SEQUENCE [LARGE SCALE GENOMIC DNA]</scope>
    <source>
        <strain evidence="5 6">Wien I</strain>
    </source>
</reference>
<feature type="compositionally biased region" description="Acidic residues" evidence="3">
    <location>
        <begin position="271"/>
        <end position="282"/>
    </location>
</feature>
<dbReference type="EMBL" id="MIGC01007566">
    <property type="protein sequence ID" value="PHJ15704.1"/>
    <property type="molecule type" value="Genomic_DNA"/>
</dbReference>
<dbReference type="PANTHER" id="PTHR43462">
    <property type="entry name" value="ALANYL-TRNA EDITING PROTEIN"/>
    <property type="match status" value="1"/>
</dbReference>
<comment type="caution">
    <text evidence="5">The sequence shown here is derived from an EMBL/GenBank/DDBJ whole genome shotgun (WGS) entry which is preliminary data.</text>
</comment>
<dbReference type="GO" id="GO:0043039">
    <property type="term" value="P:tRNA aminoacylation"/>
    <property type="evidence" value="ECO:0007669"/>
    <property type="project" value="InterPro"/>
</dbReference>
<dbReference type="AlphaFoldDB" id="A0A2C6KH34"/>
<evidence type="ECO:0000256" key="3">
    <source>
        <dbReference type="SAM" id="MobiDB-lite"/>
    </source>
</evidence>
<feature type="domain" description="Threonyl/alanyl tRNA synthetase SAD" evidence="4">
    <location>
        <begin position="298"/>
        <end position="339"/>
    </location>
</feature>
<protein>
    <submittedName>
        <fullName evidence="5">Alanine--trna ligase-like</fullName>
    </submittedName>
</protein>
<accession>A0A2C6KH34</accession>
<dbReference type="Gene3D" id="2.40.30.130">
    <property type="match status" value="1"/>
</dbReference>
<dbReference type="Gene3D" id="3.30.980.10">
    <property type="entry name" value="Threonyl-trna Synthetase, Chain A, domain 2"/>
    <property type="match status" value="1"/>
</dbReference>
<dbReference type="PANTHER" id="PTHR43462:SF2">
    <property type="entry name" value="THREONYL AND ALANYL TRNA SYNTHETASE SECOND ADDITIONAL DOMAIN-CONTAINING PROTEIN"/>
    <property type="match status" value="1"/>
</dbReference>
<organism evidence="5 6">
    <name type="scientific">Cystoisospora suis</name>
    <dbReference type="NCBI Taxonomy" id="483139"/>
    <lineage>
        <taxon>Eukaryota</taxon>
        <taxon>Sar</taxon>
        <taxon>Alveolata</taxon>
        <taxon>Apicomplexa</taxon>
        <taxon>Conoidasida</taxon>
        <taxon>Coccidia</taxon>
        <taxon>Eucoccidiorida</taxon>
        <taxon>Eimeriorina</taxon>
        <taxon>Sarcocystidae</taxon>
        <taxon>Cystoisospora</taxon>
    </lineage>
</organism>
<dbReference type="Proteomes" id="UP000221165">
    <property type="component" value="Unassembled WGS sequence"/>
</dbReference>
<dbReference type="GO" id="GO:0005524">
    <property type="term" value="F:ATP binding"/>
    <property type="evidence" value="ECO:0007669"/>
    <property type="project" value="InterPro"/>
</dbReference>
<evidence type="ECO:0000259" key="4">
    <source>
        <dbReference type="SMART" id="SM00863"/>
    </source>
</evidence>
<name>A0A2C6KH34_9APIC</name>
<keyword evidence="6" id="KW-1185">Reference proteome</keyword>
<dbReference type="InterPro" id="IPR018163">
    <property type="entry name" value="Thr/Ala-tRNA-synth_IIc_edit"/>
</dbReference>
<evidence type="ECO:0000313" key="5">
    <source>
        <dbReference type="EMBL" id="PHJ15704.1"/>
    </source>
</evidence>
<comment type="cofactor">
    <cofactor evidence="1">
        <name>Zn(2+)</name>
        <dbReference type="ChEBI" id="CHEBI:29105"/>
    </cofactor>
</comment>